<feature type="region of interest" description="Disordered" evidence="1">
    <location>
        <begin position="1"/>
        <end position="145"/>
    </location>
</feature>
<dbReference type="EMBL" id="BFEA01000810">
    <property type="protein sequence ID" value="GBG90419.1"/>
    <property type="molecule type" value="Genomic_DNA"/>
</dbReference>
<feature type="compositionally biased region" description="Basic and acidic residues" evidence="1">
    <location>
        <begin position="264"/>
        <end position="277"/>
    </location>
</feature>
<name>A0A388M7G4_CHABU</name>
<feature type="compositionally biased region" description="Basic and acidic residues" evidence="1">
    <location>
        <begin position="218"/>
        <end position="235"/>
    </location>
</feature>
<dbReference type="AlphaFoldDB" id="A0A388M7G4"/>
<feature type="compositionally biased region" description="Acidic residues" evidence="1">
    <location>
        <begin position="368"/>
        <end position="384"/>
    </location>
</feature>
<feature type="region of interest" description="Disordered" evidence="1">
    <location>
        <begin position="250"/>
        <end position="407"/>
    </location>
</feature>
<proteinExistence type="predicted"/>
<feature type="non-terminal residue" evidence="2">
    <location>
        <position position="1"/>
    </location>
</feature>
<feature type="compositionally biased region" description="Basic and acidic residues" evidence="1">
    <location>
        <begin position="135"/>
        <end position="145"/>
    </location>
</feature>
<evidence type="ECO:0000313" key="2">
    <source>
        <dbReference type="EMBL" id="GBG90419.1"/>
    </source>
</evidence>
<feature type="compositionally biased region" description="Acidic residues" evidence="1">
    <location>
        <begin position="116"/>
        <end position="134"/>
    </location>
</feature>
<protein>
    <submittedName>
        <fullName evidence="2">Uncharacterized protein</fullName>
    </submittedName>
</protein>
<dbReference type="Proteomes" id="UP000265515">
    <property type="component" value="Unassembled WGS sequence"/>
</dbReference>
<feature type="compositionally biased region" description="Basic and acidic residues" evidence="1">
    <location>
        <begin position="103"/>
        <end position="115"/>
    </location>
</feature>
<feature type="compositionally biased region" description="Basic and acidic residues" evidence="1">
    <location>
        <begin position="56"/>
        <end position="73"/>
    </location>
</feature>
<evidence type="ECO:0000313" key="3">
    <source>
        <dbReference type="Proteomes" id="UP000265515"/>
    </source>
</evidence>
<dbReference type="Gramene" id="GBG90419">
    <property type="protein sequence ID" value="GBG90419"/>
    <property type="gene ID" value="CBR_g50666"/>
</dbReference>
<feature type="compositionally biased region" description="Basic and acidic residues" evidence="1">
    <location>
        <begin position="13"/>
        <end position="27"/>
    </location>
</feature>
<sequence length="529" mass="60556">KTVGGATPLAPTKHVEENKWDHNKGEATDVDSAQVGGSGEDIEGSMRCGRQVGKNSEGRHIGGREYRERHVEQQGRQASLTECEDQQLEQNEPNTEEDELEDENNRDNDDFGERESNEDEDDDNEEIREDDDENDAHCRNKKAMDVTRTSMQQRFCVREEEVSRRQTNVGARLVQERNTIRDITQHAKSEEVKTVRTNTEPWRTNLVEMHREASKRKLQMEETEKGDNDIDIRRREEFSKYTPKLKMVRRKTVGGATPLAPTKHVAENKRDHNKGEATDVDSVQVGGSGEDIEGSMRCGRQAGKNSGGRHIGGREYRERHVEQQGRQASSRECEDQQLEQNEPNTEEDESEDENNRDSDDFGERVSNEDEDDDNEEIREDDDENDAHCRNKKAMVMREREKRVVSEKSKVNNRISDNIHTLYAHSKIVKQLMRCVAKAFCLSGTKDAEMYPSVDTYVDAFMGLTESLDPDTQFIVDRSMKSTTPTIFRTQGSRELTKIREEIAYDIVKAFGSVAGLPYPCGTVRDRFEK</sequence>
<organism evidence="2 3">
    <name type="scientific">Chara braunii</name>
    <name type="common">Braun's stonewort</name>
    <dbReference type="NCBI Taxonomy" id="69332"/>
    <lineage>
        <taxon>Eukaryota</taxon>
        <taxon>Viridiplantae</taxon>
        <taxon>Streptophyta</taxon>
        <taxon>Charophyceae</taxon>
        <taxon>Charales</taxon>
        <taxon>Characeae</taxon>
        <taxon>Chara</taxon>
    </lineage>
</organism>
<gene>
    <name evidence="2" type="ORF">CBR_g50666</name>
</gene>
<feature type="region of interest" description="Disordered" evidence="1">
    <location>
        <begin position="212"/>
        <end position="235"/>
    </location>
</feature>
<comment type="caution">
    <text evidence="2">The sequence shown here is derived from an EMBL/GenBank/DDBJ whole genome shotgun (WGS) entry which is preliminary data.</text>
</comment>
<feature type="compositionally biased region" description="Basic and acidic residues" evidence="1">
    <location>
        <begin position="312"/>
        <end position="334"/>
    </location>
</feature>
<feature type="compositionally biased region" description="Basic and acidic residues" evidence="1">
    <location>
        <begin position="353"/>
        <end position="367"/>
    </location>
</feature>
<evidence type="ECO:0000256" key="1">
    <source>
        <dbReference type="SAM" id="MobiDB-lite"/>
    </source>
</evidence>
<feature type="compositionally biased region" description="Basic and acidic residues" evidence="1">
    <location>
        <begin position="395"/>
        <end position="407"/>
    </location>
</feature>
<reference evidence="2 3" key="1">
    <citation type="journal article" date="2018" name="Cell">
        <title>The Chara Genome: Secondary Complexity and Implications for Plant Terrestrialization.</title>
        <authorList>
            <person name="Nishiyama T."/>
            <person name="Sakayama H."/>
            <person name="Vries J.D."/>
            <person name="Buschmann H."/>
            <person name="Saint-Marcoux D."/>
            <person name="Ullrich K.K."/>
            <person name="Haas F.B."/>
            <person name="Vanderstraeten L."/>
            <person name="Becker D."/>
            <person name="Lang D."/>
            <person name="Vosolsobe S."/>
            <person name="Rombauts S."/>
            <person name="Wilhelmsson P.K.I."/>
            <person name="Janitza P."/>
            <person name="Kern R."/>
            <person name="Heyl A."/>
            <person name="Rumpler F."/>
            <person name="Villalobos L.I.A.C."/>
            <person name="Clay J.M."/>
            <person name="Skokan R."/>
            <person name="Toyoda A."/>
            <person name="Suzuki Y."/>
            <person name="Kagoshima H."/>
            <person name="Schijlen E."/>
            <person name="Tajeshwar N."/>
            <person name="Catarino B."/>
            <person name="Hetherington A.J."/>
            <person name="Saltykova A."/>
            <person name="Bonnot C."/>
            <person name="Breuninger H."/>
            <person name="Symeonidi A."/>
            <person name="Radhakrishnan G.V."/>
            <person name="Van Nieuwerburgh F."/>
            <person name="Deforce D."/>
            <person name="Chang C."/>
            <person name="Karol K.G."/>
            <person name="Hedrich R."/>
            <person name="Ulvskov P."/>
            <person name="Glockner G."/>
            <person name="Delwiche C.F."/>
            <person name="Petrasek J."/>
            <person name="Van de Peer Y."/>
            <person name="Friml J."/>
            <person name="Beilby M."/>
            <person name="Dolan L."/>
            <person name="Kohara Y."/>
            <person name="Sugano S."/>
            <person name="Fujiyama A."/>
            <person name="Delaux P.-M."/>
            <person name="Quint M."/>
            <person name="TheiBen G."/>
            <person name="Hagemann M."/>
            <person name="Harholt J."/>
            <person name="Dunand C."/>
            <person name="Zachgo S."/>
            <person name="Langdale J."/>
            <person name="Maumus F."/>
            <person name="Straeten D.V.D."/>
            <person name="Gould S.B."/>
            <person name="Rensing S.A."/>
        </authorList>
    </citation>
    <scope>NUCLEOTIDE SEQUENCE [LARGE SCALE GENOMIC DNA]</scope>
    <source>
        <strain evidence="2 3">S276</strain>
    </source>
</reference>
<keyword evidence="3" id="KW-1185">Reference proteome</keyword>
<accession>A0A388M7G4</accession>